<keyword evidence="9" id="KW-1185">Reference proteome</keyword>
<organism evidence="8 9">
    <name type="scientific">Pseudomonas fontis</name>
    <dbReference type="NCBI Taxonomy" id="2942633"/>
    <lineage>
        <taxon>Bacteria</taxon>
        <taxon>Pseudomonadati</taxon>
        <taxon>Pseudomonadota</taxon>
        <taxon>Gammaproteobacteria</taxon>
        <taxon>Pseudomonadales</taxon>
        <taxon>Pseudomonadaceae</taxon>
        <taxon>Pseudomonas</taxon>
    </lineage>
</organism>
<keyword evidence="6" id="KW-0408">Iron</keyword>
<comment type="cofactor">
    <cofactor evidence="1">
        <name>Fe(2+)</name>
        <dbReference type="ChEBI" id="CHEBI:29033"/>
    </cofactor>
</comment>
<dbReference type="Gene3D" id="3.60.130.10">
    <property type="entry name" value="Clavaminate synthase-like"/>
    <property type="match status" value="1"/>
</dbReference>
<dbReference type="PANTHER" id="PTHR30468">
    <property type="entry name" value="ALPHA-KETOGLUTARATE-DEPENDENT SULFONATE DIOXYGENASE"/>
    <property type="match status" value="1"/>
</dbReference>
<evidence type="ECO:0000313" key="9">
    <source>
        <dbReference type="Proteomes" id="UP001148203"/>
    </source>
</evidence>
<gene>
    <name evidence="8" type="ORF">M5G11_05480</name>
</gene>
<evidence type="ECO:0000259" key="7">
    <source>
        <dbReference type="Pfam" id="PF02668"/>
    </source>
</evidence>
<evidence type="ECO:0000256" key="4">
    <source>
        <dbReference type="ARBA" id="ARBA00022964"/>
    </source>
</evidence>
<proteinExistence type="inferred from homology"/>
<feature type="domain" description="TauD/TfdA-like" evidence="7">
    <location>
        <begin position="20"/>
        <end position="281"/>
    </location>
</feature>
<dbReference type="InterPro" id="IPR003819">
    <property type="entry name" value="TauD/TfdA-like"/>
</dbReference>
<dbReference type="InterPro" id="IPR051323">
    <property type="entry name" value="AtsK-like"/>
</dbReference>
<dbReference type="InterPro" id="IPR042098">
    <property type="entry name" value="TauD-like_sf"/>
</dbReference>
<evidence type="ECO:0000256" key="5">
    <source>
        <dbReference type="ARBA" id="ARBA00023002"/>
    </source>
</evidence>
<dbReference type="Proteomes" id="UP001148203">
    <property type="component" value="Unassembled WGS sequence"/>
</dbReference>
<comment type="similarity">
    <text evidence="2">Belongs to the TfdA dioxygenase family.</text>
</comment>
<reference evidence="8 9" key="1">
    <citation type="submission" date="2022-05" db="EMBL/GenBank/DDBJ databases">
        <title>Novel Pseudomonas spp. Isolated from a Rainbow Trout Aquaculture Facility.</title>
        <authorList>
            <person name="Testerman T."/>
            <person name="Graf J."/>
        </authorList>
    </citation>
    <scope>NUCLEOTIDE SEQUENCE [LARGE SCALE GENOMIC DNA]</scope>
    <source>
        <strain evidence="8 9">ID681</strain>
    </source>
</reference>
<dbReference type="RefSeq" id="WP_273910908.1">
    <property type="nucleotide sequence ID" value="NZ_JAMDGX010000035.1"/>
</dbReference>
<dbReference type="PANTHER" id="PTHR30468:SF5">
    <property type="entry name" value="ALPHA-KETOGLUTARATE-DEPENDENT SULFATE ESTER DIOXYGENASE"/>
    <property type="match status" value="1"/>
</dbReference>
<keyword evidence="5" id="KW-0560">Oxidoreductase</keyword>
<name>A0ABT5NP96_9PSED</name>
<evidence type="ECO:0000256" key="6">
    <source>
        <dbReference type="ARBA" id="ARBA00023004"/>
    </source>
</evidence>
<dbReference type="Pfam" id="PF02668">
    <property type="entry name" value="TauD"/>
    <property type="match status" value="1"/>
</dbReference>
<evidence type="ECO:0000256" key="3">
    <source>
        <dbReference type="ARBA" id="ARBA00022723"/>
    </source>
</evidence>
<dbReference type="EMBL" id="JAMDGY010000014">
    <property type="protein sequence ID" value="MDD0989983.1"/>
    <property type="molecule type" value="Genomic_DNA"/>
</dbReference>
<protein>
    <submittedName>
        <fullName evidence="8">TauD/TfdA family dioxygenase</fullName>
    </submittedName>
</protein>
<keyword evidence="4 8" id="KW-0223">Dioxygenase</keyword>
<dbReference type="SUPFAM" id="SSF51197">
    <property type="entry name" value="Clavaminate synthase-like"/>
    <property type="match status" value="1"/>
</dbReference>
<sequence length="301" mass="33056">MSNAALAVASVSPVLDIHRVAGRIGAEIRGIALGADLEPAVIDAIQAALVEHKVIFFRGQGHLDDQGQEAFAHLLGEPIAHPTVPVRDGTRYLLELDGGEGRRANSWHTDVTFVEAYPKASILRSVVAPVSGGDTVWANTATAYNDLSPELQALADQLWAVHSNEYDYAATKPNVSAEQLENYRKIFTSTVYETEHPVVRVHPVSGEKNLLLGHFVKRLKGYSQADSTHLFSLLQSHVTRLENTVRWRWQAGDVAIWDNRATQHYAVDDYGTQGRVVRRVTLQGDVPVGVQGQRSRTTRGA</sequence>
<dbReference type="GO" id="GO:0051213">
    <property type="term" value="F:dioxygenase activity"/>
    <property type="evidence" value="ECO:0007669"/>
    <property type="project" value="UniProtKB-KW"/>
</dbReference>
<keyword evidence="3" id="KW-0479">Metal-binding</keyword>
<comment type="caution">
    <text evidence="8">The sequence shown here is derived from an EMBL/GenBank/DDBJ whole genome shotgun (WGS) entry which is preliminary data.</text>
</comment>
<evidence type="ECO:0000256" key="2">
    <source>
        <dbReference type="ARBA" id="ARBA00005896"/>
    </source>
</evidence>
<accession>A0ABT5NP96</accession>
<evidence type="ECO:0000256" key="1">
    <source>
        <dbReference type="ARBA" id="ARBA00001954"/>
    </source>
</evidence>
<evidence type="ECO:0000313" key="8">
    <source>
        <dbReference type="EMBL" id="MDD0989983.1"/>
    </source>
</evidence>